<reference evidence="5 6" key="1">
    <citation type="submission" date="2024-05" db="EMBL/GenBank/DDBJ databases">
        <title>Culex pipiens pipiens assembly and annotation.</title>
        <authorList>
            <person name="Alout H."/>
            <person name="Durand T."/>
        </authorList>
    </citation>
    <scope>NUCLEOTIDE SEQUENCE [LARGE SCALE GENOMIC DNA]</scope>
    <source>
        <strain evidence="5">HA-2024</strain>
        <tissue evidence="5">Whole body</tissue>
    </source>
</reference>
<dbReference type="GO" id="GO:0006508">
    <property type="term" value="P:proteolysis"/>
    <property type="evidence" value="ECO:0007669"/>
    <property type="project" value="UniProtKB-KW"/>
</dbReference>
<feature type="binding site" evidence="1">
    <location>
        <position position="179"/>
    </location>
    <ligand>
        <name>Zn(2+)</name>
        <dbReference type="ChEBI" id="CHEBI:29105"/>
        <note>catalytic</note>
    </ligand>
</feature>
<keyword evidence="2" id="KW-0732">Signal</keyword>
<evidence type="ECO:0000259" key="4">
    <source>
        <dbReference type="PROSITE" id="PS51864"/>
    </source>
</evidence>
<dbReference type="PROSITE" id="PS51864">
    <property type="entry name" value="ASTACIN"/>
    <property type="match status" value="1"/>
</dbReference>
<dbReference type="CDD" id="cd04280">
    <property type="entry name" value="ZnMc_astacin_like"/>
    <property type="match status" value="1"/>
</dbReference>
<organism evidence="5 6">
    <name type="scientific">Culex pipiens pipiens</name>
    <name type="common">Northern house mosquito</name>
    <dbReference type="NCBI Taxonomy" id="38569"/>
    <lineage>
        <taxon>Eukaryota</taxon>
        <taxon>Metazoa</taxon>
        <taxon>Ecdysozoa</taxon>
        <taxon>Arthropoda</taxon>
        <taxon>Hexapoda</taxon>
        <taxon>Insecta</taxon>
        <taxon>Pterygota</taxon>
        <taxon>Neoptera</taxon>
        <taxon>Endopterygota</taxon>
        <taxon>Diptera</taxon>
        <taxon>Nematocera</taxon>
        <taxon>Culicoidea</taxon>
        <taxon>Culicidae</taxon>
        <taxon>Culicinae</taxon>
        <taxon>Culicini</taxon>
        <taxon>Culex</taxon>
        <taxon>Culex</taxon>
    </lineage>
</organism>
<protein>
    <recommendedName>
        <fullName evidence="2">Metalloendopeptidase</fullName>
        <ecNumber evidence="2">3.4.24.-</ecNumber>
    </recommendedName>
</protein>
<dbReference type="SMART" id="SM00235">
    <property type="entry name" value="ZnMc"/>
    <property type="match status" value="1"/>
</dbReference>
<dbReference type="Proteomes" id="UP001562425">
    <property type="component" value="Unassembled WGS sequence"/>
</dbReference>
<evidence type="ECO:0000313" key="6">
    <source>
        <dbReference type="Proteomes" id="UP001562425"/>
    </source>
</evidence>
<feature type="binding site" evidence="1">
    <location>
        <position position="183"/>
    </location>
    <ligand>
        <name>Zn(2+)</name>
        <dbReference type="ChEBI" id="CHEBI:29105"/>
        <note>catalytic</note>
    </ligand>
</feature>
<keyword evidence="1 2" id="KW-0645">Protease</keyword>
<feature type="active site" evidence="1">
    <location>
        <position position="180"/>
    </location>
</feature>
<keyword evidence="1 2" id="KW-0862">Zinc</keyword>
<dbReference type="InterPro" id="IPR006026">
    <property type="entry name" value="Peptidase_Metallo"/>
</dbReference>
<feature type="binding site" evidence="1">
    <location>
        <position position="189"/>
    </location>
    <ligand>
        <name>Zn(2+)</name>
        <dbReference type="ChEBI" id="CHEBI:29105"/>
        <note>catalytic</note>
    </ligand>
</feature>
<dbReference type="GO" id="GO:0004222">
    <property type="term" value="F:metalloendopeptidase activity"/>
    <property type="evidence" value="ECO:0007669"/>
    <property type="project" value="UniProtKB-UniRule"/>
</dbReference>
<feature type="domain" description="Peptidase M12A" evidence="4">
    <location>
        <begin position="85"/>
        <end position="289"/>
    </location>
</feature>
<name>A0ABD1CGJ9_CULPP</name>
<feature type="chain" id="PRO_5044527970" description="Metalloendopeptidase" evidence="2">
    <location>
        <begin position="20"/>
        <end position="291"/>
    </location>
</feature>
<dbReference type="InterPro" id="IPR024079">
    <property type="entry name" value="MetalloPept_cat_dom_sf"/>
</dbReference>
<comment type="caution">
    <text evidence="1">Lacks conserved residue(s) required for the propagation of feature annotation.</text>
</comment>
<keyword evidence="6" id="KW-1185">Reference proteome</keyword>
<comment type="cofactor">
    <cofactor evidence="1 2">
        <name>Zn(2+)</name>
        <dbReference type="ChEBI" id="CHEBI:29105"/>
    </cofactor>
    <text evidence="1 2">Binds 1 zinc ion per subunit.</text>
</comment>
<dbReference type="GO" id="GO:0008270">
    <property type="term" value="F:zinc ion binding"/>
    <property type="evidence" value="ECO:0007669"/>
    <property type="project" value="UniProtKB-UniRule"/>
</dbReference>
<dbReference type="PANTHER" id="PTHR10127">
    <property type="entry name" value="DISCOIDIN, CUB, EGF, LAMININ , AND ZINC METALLOPROTEASE DOMAIN CONTAINING"/>
    <property type="match status" value="1"/>
</dbReference>
<evidence type="ECO:0000256" key="1">
    <source>
        <dbReference type="PROSITE-ProRule" id="PRU01211"/>
    </source>
</evidence>
<keyword evidence="1 2" id="KW-0479">Metal-binding</keyword>
<accession>A0ABD1CGJ9</accession>
<dbReference type="EMBL" id="JBEHCU010012451">
    <property type="protein sequence ID" value="KAL1375498.1"/>
    <property type="molecule type" value="Genomic_DNA"/>
</dbReference>
<keyword evidence="1" id="KW-1015">Disulfide bond</keyword>
<feature type="signal peptide" evidence="2">
    <location>
        <begin position="1"/>
        <end position="19"/>
    </location>
</feature>
<proteinExistence type="predicted"/>
<feature type="disulfide bond" evidence="1">
    <location>
        <begin position="149"/>
        <end position="171"/>
    </location>
</feature>
<dbReference type="AlphaFoldDB" id="A0ABD1CGJ9"/>
<evidence type="ECO:0000256" key="3">
    <source>
        <dbReference type="SAM" id="MobiDB-lite"/>
    </source>
</evidence>
<dbReference type="PRINTS" id="PR00480">
    <property type="entry name" value="ASTACIN"/>
</dbReference>
<dbReference type="PANTHER" id="PTHR10127:SF883">
    <property type="entry name" value="ZINC METALLOPROTEINASE NAS-8"/>
    <property type="match status" value="1"/>
</dbReference>
<keyword evidence="1 2" id="KW-0482">Metalloprotease</keyword>
<keyword evidence="1 2" id="KW-0378">Hydrolase</keyword>
<dbReference type="SUPFAM" id="SSF55486">
    <property type="entry name" value="Metalloproteases ('zincins'), catalytic domain"/>
    <property type="match status" value="1"/>
</dbReference>
<dbReference type="InterPro" id="IPR034035">
    <property type="entry name" value="Astacin-like_dom"/>
</dbReference>
<dbReference type="Pfam" id="PF01400">
    <property type="entry name" value="Astacin"/>
    <property type="match status" value="1"/>
</dbReference>
<evidence type="ECO:0000313" key="5">
    <source>
        <dbReference type="EMBL" id="KAL1375498.1"/>
    </source>
</evidence>
<sequence length="291" mass="33013">MSRLSYLVVVSVLIVESWADHHDYRVPVNGRRGAPNFATRPHHEVGKRHGRYDQRMDQRHPFELGLGYYYQMDIMLKPDVVDSVVPVVYTKYRWPGARVPYVIKGVFSTTQRTIIAKAMAQYTASTCVRFVPRTKEATFVTIDNSPTGCWSYIGRSLNNTYNLVNLQAPSCITTGTVAHELMHALGFYHEFTRSDRDDYVTIDTGALDPKYQTTAFYNANYAKLAANLTPLYGIPYNYGSVMHYSKWAGAYNQSRPVMNNIKPWTGDFGNKVGLAATDIQAINFMYACPLK</sequence>
<evidence type="ECO:0000256" key="2">
    <source>
        <dbReference type="RuleBase" id="RU361183"/>
    </source>
</evidence>
<comment type="caution">
    <text evidence="5">The sequence shown here is derived from an EMBL/GenBank/DDBJ whole genome shotgun (WGS) entry which is preliminary data.</text>
</comment>
<gene>
    <name evidence="5" type="ORF">pipiens_017453</name>
</gene>
<dbReference type="InterPro" id="IPR001506">
    <property type="entry name" value="Peptidase_M12A"/>
</dbReference>
<feature type="region of interest" description="Disordered" evidence="3">
    <location>
        <begin position="31"/>
        <end position="50"/>
    </location>
</feature>
<dbReference type="EC" id="3.4.24.-" evidence="2"/>
<dbReference type="Gene3D" id="3.40.390.10">
    <property type="entry name" value="Collagenase (Catalytic Domain)"/>
    <property type="match status" value="1"/>
</dbReference>